<dbReference type="PANTHER" id="PTHR42891">
    <property type="entry name" value="D-GLYCERO-BETA-D-MANNO-HEPTOSE-1,7-BISPHOSPHATE 7-PHOSPHATASE"/>
    <property type="match status" value="1"/>
</dbReference>
<proteinExistence type="inferred from homology"/>
<feature type="active site" description="Proton donor" evidence="8">
    <location>
        <position position="10"/>
    </location>
</feature>
<dbReference type="GO" id="GO:0046872">
    <property type="term" value="F:metal ion binding"/>
    <property type="evidence" value="ECO:0007669"/>
    <property type="project" value="UniProtKB-KW"/>
</dbReference>
<keyword evidence="12" id="KW-1185">Reference proteome</keyword>
<evidence type="ECO:0000256" key="10">
    <source>
        <dbReference type="PIRSR" id="PIRSR004682-4"/>
    </source>
</evidence>
<dbReference type="EMBL" id="CP047652">
    <property type="protein sequence ID" value="QHI95845.1"/>
    <property type="molecule type" value="Genomic_DNA"/>
</dbReference>
<organism evidence="11 12">
    <name type="scientific">Aristophania vespae</name>
    <dbReference type="NCBI Taxonomy" id="2697033"/>
    <lineage>
        <taxon>Bacteria</taxon>
        <taxon>Pseudomonadati</taxon>
        <taxon>Pseudomonadota</taxon>
        <taxon>Alphaproteobacteria</taxon>
        <taxon>Acetobacterales</taxon>
        <taxon>Acetobacteraceae</taxon>
        <taxon>Aristophania</taxon>
    </lineage>
</organism>
<evidence type="ECO:0000256" key="3">
    <source>
        <dbReference type="ARBA" id="ARBA00022723"/>
    </source>
</evidence>
<comment type="similarity">
    <text evidence="7">Belongs to the gmhB family.</text>
</comment>
<gene>
    <name evidence="11" type="ORF">GT348_05925</name>
</gene>
<reference evidence="11 12" key="1">
    <citation type="submission" date="2020-01" db="EMBL/GenBank/DDBJ databases">
        <title>Genome sequencing of strain KACC 21507.</title>
        <authorList>
            <person name="Heo J."/>
            <person name="Kim S.-J."/>
            <person name="Kim J.-S."/>
            <person name="Hong S.-B."/>
            <person name="Kwon S.-W."/>
        </authorList>
    </citation>
    <scope>NUCLEOTIDE SEQUENCE [LARGE SCALE GENOMIC DNA]</scope>
    <source>
        <strain evidence="11 12">KACC 21507</strain>
    </source>
</reference>
<evidence type="ECO:0000256" key="9">
    <source>
        <dbReference type="PIRSR" id="PIRSR004682-3"/>
    </source>
</evidence>
<comment type="subcellular location">
    <subcellularLocation>
        <location evidence="1 7">Cytoplasm</location>
    </subcellularLocation>
</comment>
<dbReference type="Pfam" id="PF13242">
    <property type="entry name" value="Hydrolase_like"/>
    <property type="match status" value="1"/>
</dbReference>
<dbReference type="InterPro" id="IPR006543">
    <property type="entry name" value="Histidinol-phos"/>
</dbReference>
<dbReference type="NCBIfam" id="TIGR01662">
    <property type="entry name" value="HAD-SF-IIIA"/>
    <property type="match status" value="1"/>
</dbReference>
<keyword evidence="2 7" id="KW-0963">Cytoplasm</keyword>
<dbReference type="GO" id="GO:0016791">
    <property type="term" value="F:phosphatase activity"/>
    <property type="evidence" value="ECO:0007669"/>
    <property type="project" value="InterPro"/>
</dbReference>
<feature type="site" description="Stabilizes the phosphoryl group" evidence="9">
    <location>
        <position position="50"/>
    </location>
</feature>
<dbReference type="EC" id="3.1.3.-" evidence="7"/>
<dbReference type="InterPro" id="IPR004446">
    <property type="entry name" value="Heptose_bisP_phosphatase"/>
</dbReference>
<evidence type="ECO:0000256" key="1">
    <source>
        <dbReference type="ARBA" id="ARBA00004496"/>
    </source>
</evidence>
<dbReference type="PIRSF" id="PIRSF004682">
    <property type="entry name" value="GmhB"/>
    <property type="match status" value="1"/>
</dbReference>
<evidence type="ECO:0000256" key="4">
    <source>
        <dbReference type="ARBA" id="ARBA00022801"/>
    </source>
</evidence>
<evidence type="ECO:0000313" key="11">
    <source>
        <dbReference type="EMBL" id="QHI95845.1"/>
    </source>
</evidence>
<feature type="binding site" evidence="10">
    <location>
        <position position="8"/>
    </location>
    <ligand>
        <name>Mg(2+)</name>
        <dbReference type="ChEBI" id="CHEBI:18420"/>
    </ligand>
</feature>
<keyword evidence="10" id="KW-0460">Magnesium</keyword>
<dbReference type="PANTHER" id="PTHR42891:SF1">
    <property type="entry name" value="D-GLYCERO-BETA-D-MANNO-HEPTOSE-1,7-BISPHOSPHATE 7-PHOSPHATASE"/>
    <property type="match status" value="1"/>
</dbReference>
<dbReference type="RefSeq" id="WP_160618920.1">
    <property type="nucleotide sequence ID" value="NZ_CP047652.1"/>
</dbReference>
<feature type="binding site" evidence="10">
    <location>
        <position position="133"/>
    </location>
    <ligand>
        <name>Mg(2+)</name>
        <dbReference type="ChEBI" id="CHEBI:18420"/>
    </ligand>
</feature>
<evidence type="ECO:0000256" key="8">
    <source>
        <dbReference type="PIRSR" id="PIRSR004682-1"/>
    </source>
</evidence>
<dbReference type="Gene3D" id="3.40.50.1000">
    <property type="entry name" value="HAD superfamily/HAD-like"/>
    <property type="match status" value="1"/>
</dbReference>
<evidence type="ECO:0000256" key="7">
    <source>
        <dbReference type="PIRNR" id="PIRNR004682"/>
    </source>
</evidence>
<dbReference type="InterPro" id="IPR023214">
    <property type="entry name" value="HAD_sf"/>
</dbReference>
<dbReference type="GO" id="GO:0005737">
    <property type="term" value="C:cytoplasm"/>
    <property type="evidence" value="ECO:0007669"/>
    <property type="project" value="UniProtKB-SubCell"/>
</dbReference>
<protein>
    <recommendedName>
        <fullName evidence="6 7">D,D-heptose 1,7-bisphosphate phosphatase</fullName>
        <ecNumber evidence="7">3.1.3.-</ecNumber>
    </recommendedName>
</protein>
<feature type="active site" description="Nucleophile" evidence="8">
    <location>
        <position position="8"/>
    </location>
</feature>
<dbReference type="InterPro" id="IPR036412">
    <property type="entry name" value="HAD-like_sf"/>
</dbReference>
<keyword evidence="3 10" id="KW-0479">Metal-binding</keyword>
<feature type="binding site" evidence="10">
    <location>
        <position position="10"/>
    </location>
    <ligand>
        <name>Mg(2+)</name>
        <dbReference type="ChEBI" id="CHEBI:18420"/>
    </ligand>
</feature>
<evidence type="ECO:0000313" key="12">
    <source>
        <dbReference type="Proteomes" id="UP000463975"/>
    </source>
</evidence>
<name>A0A6P1NB12_9PROT</name>
<comment type="cofactor">
    <cofactor evidence="10">
        <name>Mg(2+)</name>
        <dbReference type="ChEBI" id="CHEBI:18420"/>
    </cofactor>
</comment>
<dbReference type="KEGG" id="bomb:GT348_05925"/>
<evidence type="ECO:0000256" key="6">
    <source>
        <dbReference type="ARBA" id="ARBA00031828"/>
    </source>
</evidence>
<dbReference type="GO" id="GO:0005975">
    <property type="term" value="P:carbohydrate metabolic process"/>
    <property type="evidence" value="ECO:0007669"/>
    <property type="project" value="InterPro"/>
</dbReference>
<dbReference type="SUPFAM" id="SSF56784">
    <property type="entry name" value="HAD-like"/>
    <property type="match status" value="1"/>
</dbReference>
<dbReference type="CDD" id="cd07503">
    <property type="entry name" value="HAD_HisB-N"/>
    <property type="match status" value="1"/>
</dbReference>
<accession>A0A6P1NB12</accession>
<dbReference type="InterPro" id="IPR006549">
    <property type="entry name" value="HAD-SF_hydro_IIIA"/>
</dbReference>
<dbReference type="NCBIfam" id="TIGR01656">
    <property type="entry name" value="Histidinol-ppas"/>
    <property type="match status" value="1"/>
</dbReference>
<sequence length="166" mass="18950">MTPTVFLDRDGVINVDVGYPHRIEDFSFIEGAPQAIARMNKCGYLVIVVTNQSGIARGLYTEEQARLFNEHIQSQLSLWGAHIDKFYISPYHPQAIIERYRCDHHDRKPNPGMIEKAFKEFDIDKENSFLVGDRDTDIQAARAAGLKGYLFDGKNLDNFVSPLLKF</sequence>
<dbReference type="Proteomes" id="UP000463975">
    <property type="component" value="Chromosome"/>
</dbReference>
<dbReference type="AlphaFoldDB" id="A0A6P1NB12"/>
<keyword evidence="5 7" id="KW-0119">Carbohydrate metabolism</keyword>
<evidence type="ECO:0000256" key="2">
    <source>
        <dbReference type="ARBA" id="ARBA00022490"/>
    </source>
</evidence>
<feature type="site" description="Contributes to substrate recognition" evidence="9">
    <location>
        <position position="107"/>
    </location>
</feature>
<keyword evidence="4 7" id="KW-0378">Hydrolase</keyword>
<feature type="site" description="Stabilizes the phosphoryl group" evidence="9">
    <location>
        <position position="108"/>
    </location>
</feature>
<evidence type="ECO:0000256" key="5">
    <source>
        <dbReference type="ARBA" id="ARBA00023277"/>
    </source>
</evidence>